<dbReference type="EMBL" id="JAXCGZ010019857">
    <property type="protein sequence ID" value="KAK7065795.1"/>
    <property type="molecule type" value="Genomic_DNA"/>
</dbReference>
<proteinExistence type="predicted"/>
<comment type="caution">
    <text evidence="2">The sequence shown here is derived from an EMBL/GenBank/DDBJ whole genome shotgun (WGS) entry which is preliminary data.</text>
</comment>
<dbReference type="Proteomes" id="UP001381693">
    <property type="component" value="Unassembled WGS sequence"/>
</dbReference>
<reference evidence="2 3" key="1">
    <citation type="submission" date="2023-11" db="EMBL/GenBank/DDBJ databases">
        <title>Halocaridina rubra genome assembly.</title>
        <authorList>
            <person name="Smith C."/>
        </authorList>
    </citation>
    <scope>NUCLEOTIDE SEQUENCE [LARGE SCALE GENOMIC DNA]</scope>
    <source>
        <strain evidence="2">EP-1</strain>
        <tissue evidence="2">Whole</tissue>
    </source>
</reference>
<keyword evidence="3" id="KW-1185">Reference proteome</keyword>
<gene>
    <name evidence="2" type="ORF">SK128_018160</name>
</gene>
<feature type="region of interest" description="Disordered" evidence="1">
    <location>
        <begin position="83"/>
        <end position="112"/>
    </location>
</feature>
<feature type="non-terminal residue" evidence="2">
    <location>
        <position position="112"/>
    </location>
</feature>
<evidence type="ECO:0000313" key="2">
    <source>
        <dbReference type="EMBL" id="KAK7065795.1"/>
    </source>
</evidence>
<feature type="compositionally biased region" description="Polar residues" evidence="1">
    <location>
        <begin position="91"/>
        <end position="112"/>
    </location>
</feature>
<dbReference type="AlphaFoldDB" id="A0AAN8WT32"/>
<evidence type="ECO:0000313" key="3">
    <source>
        <dbReference type="Proteomes" id="UP001381693"/>
    </source>
</evidence>
<evidence type="ECO:0000256" key="1">
    <source>
        <dbReference type="SAM" id="MobiDB-lite"/>
    </source>
</evidence>
<accession>A0AAN8WT32</accession>
<protein>
    <submittedName>
        <fullName evidence="2">Uncharacterized protein</fullName>
    </submittedName>
</protein>
<organism evidence="2 3">
    <name type="scientific">Halocaridina rubra</name>
    <name type="common">Hawaiian red shrimp</name>
    <dbReference type="NCBI Taxonomy" id="373956"/>
    <lineage>
        <taxon>Eukaryota</taxon>
        <taxon>Metazoa</taxon>
        <taxon>Ecdysozoa</taxon>
        <taxon>Arthropoda</taxon>
        <taxon>Crustacea</taxon>
        <taxon>Multicrustacea</taxon>
        <taxon>Malacostraca</taxon>
        <taxon>Eumalacostraca</taxon>
        <taxon>Eucarida</taxon>
        <taxon>Decapoda</taxon>
        <taxon>Pleocyemata</taxon>
        <taxon>Caridea</taxon>
        <taxon>Atyoidea</taxon>
        <taxon>Atyidae</taxon>
        <taxon>Halocaridina</taxon>
    </lineage>
</organism>
<sequence>MCEHILERNLMLVLIALTEPLKELTSGFMCGGHEHGNMPSITNITSSAVLDAAALLQSQPTLPTAAAPPSARVGQTLVQMAKSHLGRRLSSPPTMTEVSSAMSHGSYSLPSV</sequence>
<name>A0AAN8WT32_HALRR</name>